<feature type="domain" description="Cadherin" evidence="2">
    <location>
        <begin position="48"/>
        <end position="142"/>
    </location>
</feature>
<dbReference type="SUPFAM" id="SSF63825">
    <property type="entry name" value="YWTD domain"/>
    <property type="match status" value="1"/>
</dbReference>
<dbReference type="RefSeq" id="WP_192505843.1">
    <property type="nucleotide sequence ID" value="NZ_AQGV01000009.1"/>
</dbReference>
<protein>
    <recommendedName>
        <fullName evidence="2">Cadherin domain-containing protein</fullName>
    </recommendedName>
</protein>
<accession>A0ABR9E7Q2</accession>
<keyword evidence="1" id="KW-0732">Signal</keyword>
<dbReference type="PROSITE" id="PS50268">
    <property type="entry name" value="CADHERIN_2"/>
    <property type="match status" value="1"/>
</dbReference>
<evidence type="ECO:0000259" key="2">
    <source>
        <dbReference type="PROSITE" id="PS50268"/>
    </source>
</evidence>
<dbReference type="PROSITE" id="PS51257">
    <property type="entry name" value="PROKAR_LIPOPROTEIN"/>
    <property type="match status" value="1"/>
</dbReference>
<proteinExistence type="predicted"/>
<name>A0ABR9E7Q2_9GAMM</name>
<gene>
    <name evidence="3" type="ORF">PAUR_a3247</name>
</gene>
<evidence type="ECO:0000313" key="4">
    <source>
        <dbReference type="Proteomes" id="UP000615755"/>
    </source>
</evidence>
<dbReference type="Proteomes" id="UP000615755">
    <property type="component" value="Unassembled WGS sequence"/>
</dbReference>
<reference evidence="3 4" key="1">
    <citation type="submission" date="2015-03" db="EMBL/GenBank/DDBJ databases">
        <title>Genome sequence of Pseudoalteromonas aurantia.</title>
        <authorList>
            <person name="Xie B.-B."/>
            <person name="Rong J.-C."/>
            <person name="Qin Q.-L."/>
            <person name="Zhang Y.-Z."/>
        </authorList>
    </citation>
    <scope>NUCLEOTIDE SEQUENCE [LARGE SCALE GENOMIC DNA]</scope>
    <source>
        <strain evidence="3 4">208</strain>
    </source>
</reference>
<dbReference type="InterPro" id="IPR002126">
    <property type="entry name" value="Cadherin-like_dom"/>
</dbReference>
<comment type="caution">
    <text evidence="3">The sequence shown here is derived from an EMBL/GenBank/DDBJ whole genome shotgun (WGS) entry which is preliminary data.</text>
</comment>
<feature type="signal peptide" evidence="1">
    <location>
        <begin position="1"/>
        <end position="18"/>
    </location>
</feature>
<sequence length="493" mass="53567">MFHTLAKKSLPLSLIASALVLTGCGSSDKNNAPTLTGNQSPTVLENTTLVGSYTANDVDGDALILSLSGESSALFNLEQSGELSFKDAPDFEVVGDTTFSVTITATEQTNDKLNASLTISISLDDVKDTPDFAVVQTVSPDFLGSEVVYIDPVQQSVETGFYIKDASDYTLSTYKSDIYHIGRFNIDEITKYNRAAPDVALWSYSTQDSQDSVSRNPYSLVSLNDNKAYLIRYGSGKVWIVNPQATQAEDFKIGELDISHYAHNNANNTPTPSSAAILDGKLYIAMQRIDDNWTPGIAYVAVFDTSTDTEIETNALADDEFKGIPLVGRNPLENSVVTANDKVYVTSRSSYSGTDLSLSRIEEITPEDYSVRNIIDAQAIPESESAVIRASVIVSEEKGYFYSNQTFFSPEYHVKSTLHEFNPTTGAVIASNIANTGDDAIVQLALDSANFLWMGINNPTTPGVDIINTADNTPEGTRLLTELTPSTIRFVEK</sequence>
<evidence type="ECO:0000313" key="3">
    <source>
        <dbReference type="EMBL" id="MBE0366275.1"/>
    </source>
</evidence>
<evidence type="ECO:0000256" key="1">
    <source>
        <dbReference type="SAM" id="SignalP"/>
    </source>
</evidence>
<feature type="chain" id="PRO_5045441220" description="Cadherin domain-containing protein" evidence="1">
    <location>
        <begin position="19"/>
        <end position="493"/>
    </location>
</feature>
<dbReference type="SUPFAM" id="SSF49313">
    <property type="entry name" value="Cadherin-like"/>
    <property type="match status" value="1"/>
</dbReference>
<dbReference type="Pfam" id="PF17963">
    <property type="entry name" value="Big_9"/>
    <property type="match status" value="1"/>
</dbReference>
<organism evidence="3 4">
    <name type="scientific">Pseudoalteromonas aurantia 208</name>
    <dbReference type="NCBI Taxonomy" id="1314867"/>
    <lineage>
        <taxon>Bacteria</taxon>
        <taxon>Pseudomonadati</taxon>
        <taxon>Pseudomonadota</taxon>
        <taxon>Gammaproteobacteria</taxon>
        <taxon>Alteromonadales</taxon>
        <taxon>Pseudoalteromonadaceae</taxon>
        <taxon>Pseudoalteromonas</taxon>
    </lineage>
</organism>
<dbReference type="EMBL" id="AQGV01000009">
    <property type="protein sequence ID" value="MBE0366275.1"/>
    <property type="molecule type" value="Genomic_DNA"/>
</dbReference>
<dbReference type="Gene3D" id="2.60.40.60">
    <property type="entry name" value="Cadherins"/>
    <property type="match status" value="1"/>
</dbReference>
<dbReference type="InterPro" id="IPR015919">
    <property type="entry name" value="Cadherin-like_sf"/>
</dbReference>
<keyword evidence="4" id="KW-1185">Reference proteome</keyword>